<evidence type="ECO:0000256" key="1">
    <source>
        <dbReference type="SAM" id="MobiDB-lite"/>
    </source>
</evidence>
<comment type="caution">
    <text evidence="2">The sequence shown here is derived from an EMBL/GenBank/DDBJ whole genome shotgun (WGS) entry which is preliminary data.</text>
</comment>
<proteinExistence type="predicted"/>
<feature type="region of interest" description="Disordered" evidence="1">
    <location>
        <begin position="1"/>
        <end position="32"/>
    </location>
</feature>
<feature type="compositionally biased region" description="Low complexity" evidence="1">
    <location>
        <begin position="111"/>
        <end position="120"/>
    </location>
</feature>
<feature type="non-terminal residue" evidence="2">
    <location>
        <position position="138"/>
    </location>
</feature>
<reference evidence="2 3" key="1">
    <citation type="journal article" date="2012" name="Genome Biol.">
        <title>Genome and low-iron response of an oceanic diatom adapted to chronic iron limitation.</title>
        <authorList>
            <person name="Lommer M."/>
            <person name="Specht M."/>
            <person name="Roy A.S."/>
            <person name="Kraemer L."/>
            <person name="Andreson R."/>
            <person name="Gutowska M.A."/>
            <person name="Wolf J."/>
            <person name="Bergner S.V."/>
            <person name="Schilhabel M.B."/>
            <person name="Klostermeier U.C."/>
            <person name="Beiko R.G."/>
            <person name="Rosenstiel P."/>
            <person name="Hippler M."/>
            <person name="Laroche J."/>
        </authorList>
    </citation>
    <scope>NUCLEOTIDE SEQUENCE [LARGE SCALE GENOMIC DNA]</scope>
    <source>
        <strain evidence="2 3">CCMP1005</strain>
    </source>
</reference>
<gene>
    <name evidence="2" type="ORF">THAOC_04743</name>
</gene>
<evidence type="ECO:0000313" key="3">
    <source>
        <dbReference type="Proteomes" id="UP000266841"/>
    </source>
</evidence>
<protein>
    <submittedName>
        <fullName evidence="2">Uncharacterized protein</fullName>
    </submittedName>
</protein>
<accession>K0TIK7</accession>
<dbReference type="AlphaFoldDB" id="K0TIK7"/>
<keyword evidence="3" id="KW-1185">Reference proteome</keyword>
<feature type="region of interest" description="Disordered" evidence="1">
    <location>
        <begin position="47"/>
        <end position="138"/>
    </location>
</feature>
<feature type="compositionally biased region" description="Low complexity" evidence="1">
    <location>
        <begin position="62"/>
        <end position="73"/>
    </location>
</feature>
<feature type="compositionally biased region" description="Basic and acidic residues" evidence="1">
    <location>
        <begin position="1"/>
        <end position="10"/>
    </location>
</feature>
<name>K0TIK7_THAOC</name>
<dbReference type="Proteomes" id="UP000266841">
    <property type="component" value="Unassembled WGS sequence"/>
</dbReference>
<organism evidence="2 3">
    <name type="scientific">Thalassiosira oceanica</name>
    <name type="common">Marine diatom</name>
    <dbReference type="NCBI Taxonomy" id="159749"/>
    <lineage>
        <taxon>Eukaryota</taxon>
        <taxon>Sar</taxon>
        <taxon>Stramenopiles</taxon>
        <taxon>Ochrophyta</taxon>
        <taxon>Bacillariophyta</taxon>
        <taxon>Coscinodiscophyceae</taxon>
        <taxon>Thalassiosirophycidae</taxon>
        <taxon>Thalassiosirales</taxon>
        <taxon>Thalassiosiraceae</taxon>
        <taxon>Thalassiosira</taxon>
    </lineage>
</organism>
<sequence length="138" mass="14856">MKIEVPDRLTKWPVGKPSAWGTRNWPQNGPGGPVKRAIVEILLGPPSIAFARRREDEERGCDTATSSRDSQSQSHHRLDEANTRKKSLAREATTVGLAGTTDSKCDHNSDINDTNDNSDTVPRPGEGGAAPTSSTVLP</sequence>
<evidence type="ECO:0000313" key="2">
    <source>
        <dbReference type="EMBL" id="EJK73621.1"/>
    </source>
</evidence>
<dbReference type="EMBL" id="AGNL01004344">
    <property type="protein sequence ID" value="EJK73621.1"/>
    <property type="molecule type" value="Genomic_DNA"/>
</dbReference>
<feature type="compositionally biased region" description="Basic and acidic residues" evidence="1">
    <location>
        <begin position="52"/>
        <end position="61"/>
    </location>
</feature>